<gene>
    <name evidence="2" type="ORF">NMY3_02570</name>
</gene>
<dbReference type="Proteomes" id="UP000058925">
    <property type="component" value="Chromosome"/>
</dbReference>
<keyword evidence="3" id="KW-1185">Reference proteome</keyword>
<dbReference type="KEGG" id="taa:NMY3_02570"/>
<dbReference type="GeneID" id="60422509"/>
<organism evidence="2 3">
    <name type="scientific">Candidatus Nitrosocosmicus oleophilus</name>
    <dbReference type="NCBI Taxonomy" id="1353260"/>
    <lineage>
        <taxon>Archaea</taxon>
        <taxon>Nitrososphaerota</taxon>
        <taxon>Nitrososphaeria</taxon>
        <taxon>Nitrososphaerales</taxon>
        <taxon>Nitrososphaeraceae</taxon>
        <taxon>Candidatus Nitrosocosmicus</taxon>
    </lineage>
</organism>
<name>A0A654M2I9_9ARCH</name>
<feature type="domain" description="C2H2-type" evidence="1">
    <location>
        <begin position="15"/>
        <end position="43"/>
    </location>
</feature>
<dbReference type="AlphaFoldDB" id="A0A654M2I9"/>
<dbReference type="PROSITE" id="PS50157">
    <property type="entry name" value="ZINC_FINGER_C2H2_2"/>
    <property type="match status" value="1"/>
</dbReference>
<reference evidence="3" key="1">
    <citation type="submission" date="2015-10" db="EMBL/GenBank/DDBJ databases">
        <title>Niche specialization of a soil ammonia-oxidizing archaeon, Candidatus Nitrosocosmicus oleophilus.</title>
        <authorList>
            <person name="Jung M.-Y."/>
            <person name="Rhee S.-K."/>
        </authorList>
    </citation>
    <scope>NUCLEOTIDE SEQUENCE [LARGE SCALE GENOMIC DNA]</scope>
    <source>
        <strain evidence="3">MY3</strain>
    </source>
</reference>
<protein>
    <recommendedName>
        <fullName evidence="1">C2H2-type domain-containing protein</fullName>
    </recommendedName>
</protein>
<dbReference type="RefSeq" id="WP_196815975.1">
    <property type="nucleotide sequence ID" value="NZ_CP012850.1"/>
</dbReference>
<sequence>MGTSAEPSSKPSTDNTCHLCGITFRNKDEKEEHIKLEHSEHKQPSGVS</sequence>
<accession>A0A654M2I9</accession>
<dbReference type="EMBL" id="CP012850">
    <property type="protein sequence ID" value="ALI36761.1"/>
    <property type="molecule type" value="Genomic_DNA"/>
</dbReference>
<dbReference type="InterPro" id="IPR013087">
    <property type="entry name" value="Znf_C2H2_type"/>
</dbReference>
<dbReference type="PROSITE" id="PS00028">
    <property type="entry name" value="ZINC_FINGER_C2H2_1"/>
    <property type="match status" value="1"/>
</dbReference>
<evidence type="ECO:0000259" key="1">
    <source>
        <dbReference type="PROSITE" id="PS50157"/>
    </source>
</evidence>
<proteinExistence type="predicted"/>
<evidence type="ECO:0000313" key="2">
    <source>
        <dbReference type="EMBL" id="ALI36761.1"/>
    </source>
</evidence>
<evidence type="ECO:0000313" key="3">
    <source>
        <dbReference type="Proteomes" id="UP000058925"/>
    </source>
</evidence>
<dbReference type="OrthoDB" id="8489at2157"/>